<evidence type="ECO:0000313" key="4">
    <source>
        <dbReference type="Proteomes" id="UP000237631"/>
    </source>
</evidence>
<feature type="compositionally biased region" description="Low complexity" evidence="1">
    <location>
        <begin position="220"/>
        <end position="230"/>
    </location>
</feature>
<evidence type="ECO:0000259" key="2">
    <source>
        <dbReference type="Pfam" id="PF24494"/>
    </source>
</evidence>
<keyword evidence="4" id="KW-1185">Reference proteome</keyword>
<evidence type="ECO:0000256" key="1">
    <source>
        <dbReference type="SAM" id="MobiDB-lite"/>
    </source>
</evidence>
<feature type="compositionally biased region" description="Basic and acidic residues" evidence="1">
    <location>
        <begin position="622"/>
        <end position="631"/>
    </location>
</feature>
<proteinExistence type="predicted"/>
<feature type="region of interest" description="Disordered" evidence="1">
    <location>
        <begin position="608"/>
        <end position="665"/>
    </location>
</feature>
<reference evidence="4" key="1">
    <citation type="journal article" date="2017" name="bioRxiv">
        <title>Conservation of a gene cluster reveals novel cercosporin biosynthetic mechanisms and extends production to the genus Colletotrichum.</title>
        <authorList>
            <person name="de Jonge R."/>
            <person name="Ebert M.K."/>
            <person name="Huitt-Roehl C.R."/>
            <person name="Pal P."/>
            <person name="Suttle J.C."/>
            <person name="Spanner R.E."/>
            <person name="Neubauer J.D."/>
            <person name="Jurick W.M.II."/>
            <person name="Stott K.A."/>
            <person name="Secor G.A."/>
            <person name="Thomma B.P.H.J."/>
            <person name="Van de Peer Y."/>
            <person name="Townsend C.A."/>
            <person name="Bolton M.D."/>
        </authorList>
    </citation>
    <scope>NUCLEOTIDE SEQUENCE [LARGE SCALE GENOMIC DNA]</scope>
    <source>
        <strain evidence="4">CBS538.71</strain>
    </source>
</reference>
<protein>
    <recommendedName>
        <fullName evidence="2">DUF7587 domain-containing protein</fullName>
    </recommendedName>
</protein>
<dbReference type="AlphaFoldDB" id="A0A2S6BST9"/>
<dbReference type="OrthoDB" id="5397734at2759"/>
<feature type="compositionally biased region" description="Acidic residues" evidence="1">
    <location>
        <begin position="610"/>
        <end position="621"/>
    </location>
</feature>
<dbReference type="InterPro" id="IPR056009">
    <property type="entry name" value="DUF7587"/>
</dbReference>
<dbReference type="Proteomes" id="UP000237631">
    <property type="component" value="Unassembled WGS sequence"/>
</dbReference>
<gene>
    <name evidence="3" type="ORF">CBER1_05502</name>
</gene>
<feature type="region of interest" description="Disordered" evidence="1">
    <location>
        <begin position="82"/>
        <end position="231"/>
    </location>
</feature>
<comment type="caution">
    <text evidence="3">The sequence shown here is derived from an EMBL/GenBank/DDBJ whole genome shotgun (WGS) entry which is preliminary data.</text>
</comment>
<feature type="domain" description="DUF7587" evidence="2">
    <location>
        <begin position="265"/>
        <end position="413"/>
    </location>
</feature>
<feature type="compositionally biased region" description="Polar residues" evidence="1">
    <location>
        <begin position="89"/>
        <end position="99"/>
    </location>
</feature>
<sequence length="665" mass="74262">MRVGLSLIISEFKITGDNRAVVFNAVFAEELAAFGLQGAARTKALNAQWQESKTKEHWRSIIEPPTTNAETELRDRLRAKIRQGLDNGSEPSTNETTSRQARRGSPSPVDDEDSRPVQNRQPLPTPPSSNARAATRHSSALVPATPTPMSKRRRPAPEDAAIDDSDGEYTPLRSKRSRVAPVSKVAGPVTVLAPRKKTPPLSPLKAPSKPRPRAQRSPIKKSPTSSTKTPYVLLDGDTIMAPERLLQTLGQPLVTVPQHIGKPPLPDLFFRYYVERTPRDQNSEHGFVARKYYKSVPPGPPPATLDWKDVLDHMNRRPVETPFVSCSNKLIWIISLAMKELQTAGANGRIALIEPSVIEKRAIFWAPPFHREVASKTALFKNGAFRYCGNYEFFVWGAIPKEAIISTVKVVDLLNLPRSHPELGRILRYDILQDRASLTNKETLLRQQKVPLNSVAAKGIALIARCMGVTAQSPTLVVSHVVGDVVRGWGLASDFRSPQSWREIAERFVRVFLEPGGGHWVGPGQVQTLKFAFLHGVRWGQGDFNARHQPKTMAKMQKKARMIGLEFPEKIISDEVDAWKIGLFAHGQTVAKLLKAPKQPLLLEEHFADDMEEEDGDDEERGYDVLEDRRPVAGPSQPRWTFTRQMDLAHDDNDSDDDNQILYEA</sequence>
<dbReference type="Pfam" id="PF24494">
    <property type="entry name" value="DUF7587"/>
    <property type="match status" value="1"/>
</dbReference>
<organism evidence="3 4">
    <name type="scientific">Cercospora berteroae</name>
    <dbReference type="NCBI Taxonomy" id="357750"/>
    <lineage>
        <taxon>Eukaryota</taxon>
        <taxon>Fungi</taxon>
        <taxon>Dikarya</taxon>
        <taxon>Ascomycota</taxon>
        <taxon>Pezizomycotina</taxon>
        <taxon>Dothideomycetes</taxon>
        <taxon>Dothideomycetidae</taxon>
        <taxon>Mycosphaerellales</taxon>
        <taxon>Mycosphaerellaceae</taxon>
        <taxon>Cercospora</taxon>
    </lineage>
</organism>
<dbReference type="EMBL" id="PNEN01001782">
    <property type="protein sequence ID" value="PPJ50529.1"/>
    <property type="molecule type" value="Genomic_DNA"/>
</dbReference>
<name>A0A2S6BST9_9PEZI</name>
<evidence type="ECO:0000313" key="3">
    <source>
        <dbReference type="EMBL" id="PPJ50529.1"/>
    </source>
</evidence>
<feature type="compositionally biased region" description="Polar residues" evidence="1">
    <location>
        <begin position="116"/>
        <end position="138"/>
    </location>
</feature>
<accession>A0A2S6BST9</accession>